<gene>
    <name evidence="1" type="ORF">LCGC14_0737680</name>
</gene>
<comment type="caution">
    <text evidence="1">The sequence shown here is derived from an EMBL/GenBank/DDBJ whole genome shotgun (WGS) entry which is preliminary data.</text>
</comment>
<name>A0A0F9QSL7_9ZZZZ</name>
<dbReference type="EMBL" id="LAZR01001731">
    <property type="protein sequence ID" value="KKN39997.1"/>
    <property type="molecule type" value="Genomic_DNA"/>
</dbReference>
<proteinExistence type="predicted"/>
<sequence length="57" mass="6370">MTKTITCGCGAIIRGSSKDHAKANLKIHEKSRRHKELIKLKKAQQRAPTGKDESLEQ</sequence>
<accession>A0A0F9QSL7</accession>
<evidence type="ECO:0000313" key="1">
    <source>
        <dbReference type="EMBL" id="KKN39997.1"/>
    </source>
</evidence>
<organism evidence="1">
    <name type="scientific">marine sediment metagenome</name>
    <dbReference type="NCBI Taxonomy" id="412755"/>
    <lineage>
        <taxon>unclassified sequences</taxon>
        <taxon>metagenomes</taxon>
        <taxon>ecological metagenomes</taxon>
    </lineage>
</organism>
<protein>
    <submittedName>
        <fullName evidence="1">Uncharacterized protein</fullName>
    </submittedName>
</protein>
<reference evidence="1" key="1">
    <citation type="journal article" date="2015" name="Nature">
        <title>Complex archaea that bridge the gap between prokaryotes and eukaryotes.</title>
        <authorList>
            <person name="Spang A."/>
            <person name="Saw J.H."/>
            <person name="Jorgensen S.L."/>
            <person name="Zaremba-Niedzwiedzka K."/>
            <person name="Martijn J."/>
            <person name="Lind A.E."/>
            <person name="van Eijk R."/>
            <person name="Schleper C."/>
            <person name="Guy L."/>
            <person name="Ettema T.J."/>
        </authorList>
    </citation>
    <scope>NUCLEOTIDE SEQUENCE</scope>
</reference>
<dbReference type="AlphaFoldDB" id="A0A0F9QSL7"/>